<name>A0A0P9M6N8_PSECA</name>
<organism evidence="1 2">
    <name type="scientific">Pseudomonas cannabina</name>
    <dbReference type="NCBI Taxonomy" id="86840"/>
    <lineage>
        <taxon>Bacteria</taxon>
        <taxon>Pseudomonadati</taxon>
        <taxon>Pseudomonadota</taxon>
        <taxon>Gammaproteobacteria</taxon>
        <taxon>Pseudomonadales</taxon>
        <taxon>Pseudomonadaceae</taxon>
        <taxon>Pseudomonas</taxon>
    </lineage>
</organism>
<reference evidence="1 2" key="1">
    <citation type="submission" date="2015-09" db="EMBL/GenBank/DDBJ databases">
        <title>Genome announcement of multiple Pseudomonas syringae strains.</title>
        <authorList>
            <person name="Thakur S."/>
            <person name="Wang P.W."/>
            <person name="Gong Y."/>
            <person name="Weir B.S."/>
            <person name="Guttman D.S."/>
        </authorList>
    </citation>
    <scope>NUCLEOTIDE SEQUENCE [LARGE SCALE GENOMIC DNA]</scope>
    <source>
        <strain evidence="1 2">ICMP2823</strain>
    </source>
</reference>
<protein>
    <submittedName>
        <fullName evidence="1">DNA primase</fullName>
    </submittedName>
</protein>
<comment type="caution">
    <text evidence="1">The sequence shown here is derived from an EMBL/GenBank/DDBJ whole genome shotgun (WGS) entry which is preliminary data.</text>
</comment>
<proteinExistence type="predicted"/>
<evidence type="ECO:0000313" key="1">
    <source>
        <dbReference type="EMBL" id="KPW79408.1"/>
    </source>
</evidence>
<gene>
    <name evidence="1" type="ORF">ALO81_200224</name>
</gene>
<dbReference type="PATRIC" id="fig|86840.3.peg.6029"/>
<evidence type="ECO:0000313" key="2">
    <source>
        <dbReference type="Proteomes" id="UP000050564"/>
    </source>
</evidence>
<accession>A0A0P9M6N8</accession>
<sequence>MQARTWPRCSPLDEDEDLSVTKEELRKQLQEQFERHLQANPEAVTLYAAEPEPEKRPWKKKPSLLDQAFAQTLADIENR</sequence>
<dbReference type="Proteomes" id="UP000050564">
    <property type="component" value="Unassembled WGS sequence"/>
</dbReference>
<dbReference type="AlphaFoldDB" id="A0A0P9M6N8"/>
<dbReference type="EMBL" id="LJPX01000119">
    <property type="protein sequence ID" value="KPW79408.1"/>
    <property type="molecule type" value="Genomic_DNA"/>
</dbReference>